<reference evidence="2 3" key="1">
    <citation type="submission" date="2024-09" db="EMBL/GenBank/DDBJ databases">
        <title>Floridaenema gen nov. (Aerosakkonemataceae, Aerosakkonematales ord. nov., Cyanobacteria) from benthic tropical and subtropical fresh waters, with the description of four new species.</title>
        <authorList>
            <person name="Moretto J.A."/>
            <person name="Berthold D.E."/>
            <person name="Lefler F.W."/>
            <person name="Huang I.-S."/>
            <person name="Laughinghouse H. IV."/>
        </authorList>
    </citation>
    <scope>NUCLEOTIDE SEQUENCE [LARGE SCALE GENOMIC DNA]</scope>
    <source>
        <strain evidence="2 3">BLCC-F167</strain>
    </source>
</reference>
<dbReference type="PANTHER" id="PTHR43473">
    <property type="entry name" value="MAGNESIUM-CHELATASE SUBUNIT CHLD, CHLOROPLASTIC"/>
    <property type="match status" value="1"/>
</dbReference>
<evidence type="ECO:0008006" key="4">
    <source>
        <dbReference type="Google" id="ProtNLM"/>
    </source>
</evidence>
<comment type="caution">
    <text evidence="2">The sequence shown here is derived from an EMBL/GenBank/DDBJ whole genome shotgun (WGS) entry which is preliminary data.</text>
</comment>
<feature type="compositionally biased region" description="Polar residues" evidence="1">
    <location>
        <begin position="293"/>
        <end position="303"/>
    </location>
</feature>
<feature type="region of interest" description="Disordered" evidence="1">
    <location>
        <begin position="293"/>
        <end position="366"/>
    </location>
</feature>
<dbReference type="SUPFAM" id="SSF52540">
    <property type="entry name" value="P-loop containing nucleoside triphosphate hydrolases"/>
    <property type="match status" value="1"/>
</dbReference>
<dbReference type="Proteomes" id="UP001576780">
    <property type="component" value="Unassembled WGS sequence"/>
</dbReference>
<feature type="compositionally biased region" description="Low complexity" evidence="1">
    <location>
        <begin position="306"/>
        <end position="321"/>
    </location>
</feature>
<evidence type="ECO:0000313" key="3">
    <source>
        <dbReference type="Proteomes" id="UP001576780"/>
    </source>
</evidence>
<dbReference type="Gene3D" id="3.40.50.300">
    <property type="entry name" value="P-loop containing nucleotide triphosphate hydrolases"/>
    <property type="match status" value="1"/>
</dbReference>
<sequence>MTDFAPSSQLSLTDPFVRSLACAAISPGLRSILAFDTSPAALRQTAQILAQMLAVVAGYPVDSVTLGTLEAEDDLWGILGLGVASEAQPFQWKSGLLSAGQQDSQLRLVVIPDLTKLSLAAARACVVLMGADVAHLERHGQQAHWQPNLCWLAGCASSEVGMVSPHLLDRFALRLSGQVTQTTDRTVEILSWIDRQTSEEETKSESLPIEICDRLRQATQHRVAIADKARARILDYISTLEVYSPRREIALARLAVANARLEGVAEVTVDRVDALVRMMRLIPVAKLIEVLSNPTSDPVTSPSEFPKSTETKPTSTPSLTKQSEPSTVREPIYESDRSELLPPTPLTVPDNPYPVPGNPYPEDEAPVEREAASLRLPPRRFRASAANRGPIIGVEKARTLQDLALVRTILEAAKFQPIRQQTQNGQRRLKLSATDLHCYRRSPVAEQMLMLVLDYTCLRECNWQEELLPYLSWAYVERASVCLIQVGAADPKHELQAERVMAESILVPRINAGMEVGRGKATPLAHGLDLALQTLRHALQHGRSKVQQAVLVVISDGRGNVPLEASRLGRIVPPVGRKGVEDALQVAECIGGLDGVKAVLLNPQPKQYTDLPLKLAEALGASVVAIPPLEAVEVG</sequence>
<accession>A0ABV4WH11</accession>
<evidence type="ECO:0000256" key="1">
    <source>
        <dbReference type="SAM" id="MobiDB-lite"/>
    </source>
</evidence>
<dbReference type="EMBL" id="JBHFNT010000058">
    <property type="protein sequence ID" value="MFB2834251.1"/>
    <property type="molecule type" value="Genomic_DNA"/>
</dbReference>
<gene>
    <name evidence="2" type="ORF">ACE1CA_06930</name>
</gene>
<dbReference type="InterPro" id="IPR027417">
    <property type="entry name" value="P-loop_NTPase"/>
</dbReference>
<feature type="compositionally biased region" description="Pro residues" evidence="1">
    <location>
        <begin position="342"/>
        <end position="359"/>
    </location>
</feature>
<name>A0ABV4WH11_9CYAN</name>
<keyword evidence="3" id="KW-1185">Reference proteome</keyword>
<dbReference type="PANTHER" id="PTHR43473:SF2">
    <property type="entry name" value="MAGNESIUM-CHELATASE SUBUNIT CHLD, CHLOROPLASTIC"/>
    <property type="match status" value="1"/>
</dbReference>
<organism evidence="2 3">
    <name type="scientific">Floridaenema evergladense BLCC-F167</name>
    <dbReference type="NCBI Taxonomy" id="3153639"/>
    <lineage>
        <taxon>Bacteria</taxon>
        <taxon>Bacillati</taxon>
        <taxon>Cyanobacteriota</taxon>
        <taxon>Cyanophyceae</taxon>
        <taxon>Oscillatoriophycideae</taxon>
        <taxon>Aerosakkonematales</taxon>
        <taxon>Aerosakkonemataceae</taxon>
        <taxon>Floridanema</taxon>
        <taxon>Floridanema evergladense</taxon>
    </lineage>
</organism>
<dbReference type="RefSeq" id="WP_413276693.1">
    <property type="nucleotide sequence ID" value="NZ_JBHFNT010000058.1"/>
</dbReference>
<evidence type="ECO:0000313" key="2">
    <source>
        <dbReference type="EMBL" id="MFB2834251.1"/>
    </source>
</evidence>
<proteinExistence type="predicted"/>
<protein>
    <recommendedName>
        <fullName evidence="4">Mg-chelatase subunit ChlD</fullName>
    </recommendedName>
</protein>